<dbReference type="AlphaFoldDB" id="A0A9W9ZUE0"/>
<dbReference type="EMBL" id="MU825873">
    <property type="protein sequence ID" value="KAJ7387902.1"/>
    <property type="molecule type" value="Genomic_DNA"/>
</dbReference>
<keyword evidence="3" id="KW-1185">Reference proteome</keyword>
<protein>
    <recommendedName>
        <fullName evidence="4">NtA domain-containing protein</fullName>
    </recommendedName>
</protein>
<organism evidence="2 3">
    <name type="scientific">Desmophyllum pertusum</name>
    <dbReference type="NCBI Taxonomy" id="174260"/>
    <lineage>
        <taxon>Eukaryota</taxon>
        <taxon>Metazoa</taxon>
        <taxon>Cnidaria</taxon>
        <taxon>Anthozoa</taxon>
        <taxon>Hexacorallia</taxon>
        <taxon>Scleractinia</taxon>
        <taxon>Caryophylliina</taxon>
        <taxon>Caryophylliidae</taxon>
        <taxon>Desmophyllum</taxon>
    </lineage>
</organism>
<dbReference type="OrthoDB" id="5945838at2759"/>
<evidence type="ECO:0000256" key="1">
    <source>
        <dbReference type="SAM" id="SignalP"/>
    </source>
</evidence>
<evidence type="ECO:0008006" key="4">
    <source>
        <dbReference type="Google" id="ProtNLM"/>
    </source>
</evidence>
<evidence type="ECO:0000313" key="3">
    <source>
        <dbReference type="Proteomes" id="UP001163046"/>
    </source>
</evidence>
<sequence length="160" mass="18143">MGYSYYPCGLFVLVAYCILKVQCTPLPNRARKLEDSESVSCVSVTFINDYKKPIRIWKTMSKTSFKGFIVTGKAYRMKTMVLDHHKPVVYHAEALDSDPNNELLLEGHESISILPFDCDDKFINVTVRGRHKAKEVTSNSLTLLQEWLDSSSTPDSSEQS</sequence>
<dbReference type="Proteomes" id="UP001163046">
    <property type="component" value="Unassembled WGS sequence"/>
</dbReference>
<feature type="chain" id="PRO_5040764938" description="NtA domain-containing protein" evidence="1">
    <location>
        <begin position="24"/>
        <end position="160"/>
    </location>
</feature>
<reference evidence="2" key="1">
    <citation type="submission" date="2023-01" db="EMBL/GenBank/DDBJ databases">
        <title>Genome assembly of the deep-sea coral Lophelia pertusa.</title>
        <authorList>
            <person name="Herrera S."/>
            <person name="Cordes E."/>
        </authorList>
    </citation>
    <scope>NUCLEOTIDE SEQUENCE</scope>
    <source>
        <strain evidence="2">USNM1676648</strain>
        <tissue evidence="2">Polyp</tissue>
    </source>
</reference>
<comment type="caution">
    <text evidence="2">The sequence shown here is derived from an EMBL/GenBank/DDBJ whole genome shotgun (WGS) entry which is preliminary data.</text>
</comment>
<accession>A0A9W9ZUE0</accession>
<name>A0A9W9ZUE0_9CNID</name>
<evidence type="ECO:0000313" key="2">
    <source>
        <dbReference type="EMBL" id="KAJ7387902.1"/>
    </source>
</evidence>
<keyword evidence="1" id="KW-0732">Signal</keyword>
<feature type="signal peptide" evidence="1">
    <location>
        <begin position="1"/>
        <end position="23"/>
    </location>
</feature>
<proteinExistence type="predicted"/>
<gene>
    <name evidence="2" type="ORF">OS493_001253</name>
</gene>